<dbReference type="InterPro" id="IPR041698">
    <property type="entry name" value="Methyltransf_25"/>
</dbReference>
<dbReference type="GO" id="GO:0008168">
    <property type="term" value="F:methyltransferase activity"/>
    <property type="evidence" value="ECO:0007669"/>
    <property type="project" value="UniProtKB-KW"/>
</dbReference>
<sequence length="377" mass="43166">MMLQTADTPEAIYAQVEAFRSKVADQVGVIVEELCRNYRRNGDRIASACLKIDQAIRDYHAFLPRIDAVRARAEQEATDHSEFIELRRLWGPTTANASLFRIELNRWHEMRVLVDRQRKPKRRRLYVPTAKVPEITMSQMLAGDDVFHAIHAVLNPADQSASAEDYGCFPDIGLSNSDFHAHLHAAYRVLLARPEKKDWRFLDVGCGAGLKVISAKRYFDEVFGFDYDPAYVDFGKSLATRGGLDPARIFQQNALSYDDYGEFDVIYFYRPMRDEDLLMEMEKLIVETAHPGTLLIAPYRAFTHRYEDLGCGHIEGDLYLAQASAEDAQKARRAAERMGPFIAKRDESLLRTVWSPILDQSRANGYDLPTRYAKPRY</sequence>
<feature type="domain" description="Methyltransferase" evidence="1">
    <location>
        <begin position="202"/>
        <end position="269"/>
    </location>
</feature>
<dbReference type="CDD" id="cd02440">
    <property type="entry name" value="AdoMet_MTases"/>
    <property type="match status" value="1"/>
</dbReference>
<dbReference type="RefSeq" id="WP_072776605.1">
    <property type="nucleotide sequence ID" value="NZ_FQXC01000001.1"/>
</dbReference>
<dbReference type="AlphaFoldDB" id="A0A1M5PGT3"/>
<keyword evidence="3" id="KW-1185">Reference proteome</keyword>
<proteinExistence type="predicted"/>
<dbReference type="STRING" id="996342.SAMN05443551_1295"/>
<name>A0A1M5PGT3_9RHOB</name>
<dbReference type="Proteomes" id="UP000184221">
    <property type="component" value="Unassembled WGS sequence"/>
</dbReference>
<reference evidence="2 3" key="1">
    <citation type="submission" date="2016-11" db="EMBL/GenBank/DDBJ databases">
        <authorList>
            <person name="Jaros S."/>
            <person name="Januszkiewicz K."/>
            <person name="Wedrychowicz H."/>
        </authorList>
    </citation>
    <scope>NUCLEOTIDE SEQUENCE [LARGE SCALE GENOMIC DNA]</scope>
    <source>
        <strain evidence="2 3">DSM 29431</strain>
    </source>
</reference>
<gene>
    <name evidence="2" type="ORF">SAMN05443551_1295</name>
</gene>
<dbReference type="Gene3D" id="3.40.50.150">
    <property type="entry name" value="Vaccinia Virus protein VP39"/>
    <property type="match status" value="1"/>
</dbReference>
<evidence type="ECO:0000313" key="3">
    <source>
        <dbReference type="Proteomes" id="UP000184221"/>
    </source>
</evidence>
<keyword evidence="2" id="KW-0489">Methyltransferase</keyword>
<dbReference type="SUPFAM" id="SSF53335">
    <property type="entry name" value="S-adenosyl-L-methionine-dependent methyltransferases"/>
    <property type="match status" value="1"/>
</dbReference>
<dbReference type="GO" id="GO:0032259">
    <property type="term" value="P:methylation"/>
    <property type="evidence" value="ECO:0007669"/>
    <property type="project" value="UniProtKB-KW"/>
</dbReference>
<evidence type="ECO:0000313" key="2">
    <source>
        <dbReference type="EMBL" id="SHH01024.1"/>
    </source>
</evidence>
<dbReference type="InterPro" id="IPR029063">
    <property type="entry name" value="SAM-dependent_MTases_sf"/>
</dbReference>
<dbReference type="EMBL" id="FQXC01000001">
    <property type="protein sequence ID" value="SHH01024.1"/>
    <property type="molecule type" value="Genomic_DNA"/>
</dbReference>
<evidence type="ECO:0000259" key="1">
    <source>
        <dbReference type="Pfam" id="PF13649"/>
    </source>
</evidence>
<organism evidence="2 3">
    <name type="scientific">Marivita hallyeonensis</name>
    <dbReference type="NCBI Taxonomy" id="996342"/>
    <lineage>
        <taxon>Bacteria</taxon>
        <taxon>Pseudomonadati</taxon>
        <taxon>Pseudomonadota</taxon>
        <taxon>Alphaproteobacteria</taxon>
        <taxon>Rhodobacterales</taxon>
        <taxon>Roseobacteraceae</taxon>
        <taxon>Marivita</taxon>
    </lineage>
</organism>
<protein>
    <submittedName>
        <fullName evidence="2">Methyltransferase domain-containing protein</fullName>
    </submittedName>
</protein>
<keyword evidence="2" id="KW-0808">Transferase</keyword>
<dbReference type="OrthoDB" id="7867002at2"/>
<dbReference type="Pfam" id="PF13649">
    <property type="entry name" value="Methyltransf_25"/>
    <property type="match status" value="1"/>
</dbReference>
<accession>A0A1M5PGT3</accession>